<evidence type="ECO:0000313" key="1">
    <source>
        <dbReference type="EMBL" id="EHA56197.1"/>
    </source>
</evidence>
<keyword evidence="2" id="KW-1185">Reference proteome</keyword>
<proteinExistence type="predicted"/>
<organism evidence="1 2">
    <name type="scientific">Pyricularia oryzae (strain 70-15 / ATCC MYA-4617 / FGSC 8958)</name>
    <name type="common">Rice blast fungus</name>
    <name type="synonym">Magnaporthe oryzae</name>
    <dbReference type="NCBI Taxonomy" id="242507"/>
    <lineage>
        <taxon>Eukaryota</taxon>
        <taxon>Fungi</taxon>
        <taxon>Dikarya</taxon>
        <taxon>Ascomycota</taxon>
        <taxon>Pezizomycotina</taxon>
        <taxon>Sordariomycetes</taxon>
        <taxon>Sordariomycetidae</taxon>
        <taxon>Magnaporthales</taxon>
        <taxon>Pyriculariaceae</taxon>
        <taxon>Pyricularia</taxon>
    </lineage>
</organism>
<dbReference type="KEGG" id="mgr:MGG_16018"/>
<dbReference type="HOGENOM" id="CLU_1970971_0_0_1"/>
<dbReference type="Proteomes" id="UP000009058">
    <property type="component" value="Chromosome 1"/>
</dbReference>
<dbReference type="GeneID" id="12985684"/>
<dbReference type="VEuPathDB" id="FungiDB:MGG_16018"/>
<dbReference type="AlphaFoldDB" id="G4MN74"/>
<accession>G4MN74</accession>
<sequence length="127" mass="14325">MHTHPFTYVGPNYVEAFPLHIAERVFRHIDRWVASKSITSAGQISAAAASSSISAAQTISSCTCSCSACRKLRMSAPAASHGRALLFEMLDRELERRISQYPWQPSWWCVILRDFSTFRARFDTPKS</sequence>
<reference key="2">
    <citation type="submission" date="2011-05" db="EMBL/GenBank/DDBJ databases">
        <title>The Genome Sequence of Magnaporthe oryzae 70-15.</title>
        <authorList>
            <consortium name="The Broad Institute Genome Sequencing Platform"/>
            <person name="Ma L.-J."/>
            <person name="Dead R."/>
            <person name="Young S.K."/>
            <person name="Zeng Q."/>
            <person name="Gargeya S."/>
            <person name="Fitzgerald M."/>
            <person name="Haas B."/>
            <person name="Abouelleil A."/>
            <person name="Alvarado L."/>
            <person name="Arachchi H.M."/>
            <person name="Berlin A."/>
            <person name="Brown A."/>
            <person name="Chapman S.B."/>
            <person name="Chen Z."/>
            <person name="Dunbar C."/>
            <person name="Freedman E."/>
            <person name="Gearin G."/>
            <person name="Gellesch M."/>
            <person name="Goldberg J."/>
            <person name="Griggs A."/>
            <person name="Gujja S."/>
            <person name="Heiman D."/>
            <person name="Howarth C."/>
            <person name="Larson L."/>
            <person name="Lui A."/>
            <person name="MacDonald P.J.P."/>
            <person name="Mehta T."/>
            <person name="Montmayeur A."/>
            <person name="Murphy C."/>
            <person name="Neiman D."/>
            <person name="Pearson M."/>
            <person name="Priest M."/>
            <person name="Roberts A."/>
            <person name="Saif S."/>
            <person name="Shea T."/>
            <person name="Shenoy N."/>
            <person name="Sisk P."/>
            <person name="Stolte C."/>
            <person name="Sykes S."/>
            <person name="Yandava C."/>
            <person name="Wortman J."/>
            <person name="Nusbaum C."/>
            <person name="Birren B."/>
        </authorList>
    </citation>
    <scope>NUCLEOTIDE SEQUENCE</scope>
    <source>
        <strain>70-15</strain>
    </source>
</reference>
<protein>
    <submittedName>
        <fullName evidence="1">Uncharacterized protein</fullName>
    </submittedName>
</protein>
<dbReference type="RefSeq" id="XP_003708809.1">
    <property type="nucleotide sequence ID" value="XM_003708761.1"/>
</dbReference>
<reference evidence="1 2" key="1">
    <citation type="journal article" date="2005" name="Nature">
        <title>The genome sequence of the rice blast fungus Magnaporthe grisea.</title>
        <authorList>
            <person name="Dean R.A."/>
            <person name="Talbot N.J."/>
            <person name="Ebbole D.J."/>
            <person name="Farman M.L."/>
            <person name="Mitchell T.K."/>
            <person name="Orbach M.J."/>
            <person name="Thon M."/>
            <person name="Kulkarni R."/>
            <person name="Xu J.R."/>
            <person name="Pan H."/>
            <person name="Read N.D."/>
            <person name="Lee Y.H."/>
            <person name="Carbone I."/>
            <person name="Brown D."/>
            <person name="Oh Y.Y."/>
            <person name="Donofrio N."/>
            <person name="Jeong J.S."/>
            <person name="Soanes D.M."/>
            <person name="Djonovic S."/>
            <person name="Kolomiets E."/>
            <person name="Rehmeyer C."/>
            <person name="Li W."/>
            <person name="Harding M."/>
            <person name="Kim S."/>
            <person name="Lebrun M.H."/>
            <person name="Bohnert H."/>
            <person name="Coughlan S."/>
            <person name="Butler J."/>
            <person name="Calvo S."/>
            <person name="Ma L.J."/>
            <person name="Nicol R."/>
            <person name="Purcell S."/>
            <person name="Nusbaum C."/>
            <person name="Galagan J.E."/>
            <person name="Birren B.W."/>
        </authorList>
    </citation>
    <scope>NUCLEOTIDE SEQUENCE [LARGE SCALE GENOMIC DNA]</scope>
    <source>
        <strain evidence="2">70-15 / ATCC MYA-4617 / FGSC 8958</strain>
    </source>
</reference>
<gene>
    <name evidence="1" type="ORF">MGG_16018</name>
</gene>
<evidence type="ECO:0000313" key="2">
    <source>
        <dbReference type="Proteomes" id="UP000009058"/>
    </source>
</evidence>
<dbReference type="EMBL" id="CM001231">
    <property type="protein sequence ID" value="EHA56197.1"/>
    <property type="molecule type" value="Genomic_DNA"/>
</dbReference>
<dbReference type="OMA" id="RISQYPW"/>
<name>G4MN74_PYRO7</name>
<dbReference type="InParanoid" id="G4MN74"/>